<evidence type="ECO:0000259" key="3">
    <source>
        <dbReference type="PROSITE" id="PS50948"/>
    </source>
</evidence>
<protein>
    <recommendedName>
        <fullName evidence="3">Apple domain-containing protein</fullName>
    </recommendedName>
</protein>
<feature type="compositionally biased region" description="Polar residues" evidence="1">
    <location>
        <begin position="278"/>
        <end position="314"/>
    </location>
</feature>
<gene>
    <name evidence="4" type="ORF">CSAL01_12856</name>
</gene>
<feature type="compositionally biased region" description="Polar residues" evidence="1">
    <location>
        <begin position="327"/>
        <end position="337"/>
    </location>
</feature>
<feature type="region of interest" description="Disordered" evidence="1">
    <location>
        <begin position="215"/>
        <end position="353"/>
    </location>
</feature>
<accession>A0A135V7W1</accession>
<dbReference type="Pfam" id="PF00024">
    <property type="entry name" value="PAN_1"/>
    <property type="match status" value="1"/>
</dbReference>
<feature type="compositionally biased region" description="Low complexity" evidence="1">
    <location>
        <begin position="315"/>
        <end position="326"/>
    </location>
</feature>
<comment type="caution">
    <text evidence="4">The sequence shown here is derived from an EMBL/GenBank/DDBJ whole genome shotgun (WGS) entry which is preliminary data.</text>
</comment>
<proteinExistence type="predicted"/>
<keyword evidence="5" id="KW-1185">Reference proteome</keyword>
<evidence type="ECO:0000256" key="1">
    <source>
        <dbReference type="SAM" id="MobiDB-lite"/>
    </source>
</evidence>
<organism evidence="4 5">
    <name type="scientific">Colletotrichum salicis</name>
    <dbReference type="NCBI Taxonomy" id="1209931"/>
    <lineage>
        <taxon>Eukaryota</taxon>
        <taxon>Fungi</taxon>
        <taxon>Dikarya</taxon>
        <taxon>Ascomycota</taxon>
        <taxon>Pezizomycotina</taxon>
        <taxon>Sordariomycetes</taxon>
        <taxon>Hypocreomycetidae</taxon>
        <taxon>Glomerellales</taxon>
        <taxon>Glomerellaceae</taxon>
        <taxon>Colletotrichum</taxon>
        <taxon>Colletotrichum acutatum species complex</taxon>
    </lineage>
</organism>
<feature type="compositionally biased region" description="Low complexity" evidence="1">
    <location>
        <begin position="257"/>
        <end position="277"/>
    </location>
</feature>
<dbReference type="STRING" id="1209931.A0A135V7W1"/>
<dbReference type="EMBL" id="JFFI01000224">
    <property type="protein sequence ID" value="KXH68783.1"/>
    <property type="molecule type" value="Genomic_DNA"/>
</dbReference>
<evidence type="ECO:0000313" key="5">
    <source>
        <dbReference type="Proteomes" id="UP000070121"/>
    </source>
</evidence>
<dbReference type="PROSITE" id="PS50948">
    <property type="entry name" value="PAN"/>
    <property type="match status" value="1"/>
</dbReference>
<dbReference type="AlphaFoldDB" id="A0A135V7W1"/>
<feature type="compositionally biased region" description="Polar residues" evidence="1">
    <location>
        <begin position="215"/>
        <end position="256"/>
    </location>
</feature>
<name>A0A135V7W1_9PEZI</name>
<dbReference type="Proteomes" id="UP000070121">
    <property type="component" value="Unassembled WGS sequence"/>
</dbReference>
<dbReference type="OrthoDB" id="5596743at2759"/>
<feature type="chain" id="PRO_5007805727" description="Apple domain-containing protein" evidence="2">
    <location>
        <begin position="20"/>
        <end position="502"/>
    </location>
</feature>
<sequence>MKSSAYFAIVAATFGLSEAQCNANNCARAVTGTRLGPATQAVRRADCSSYQRTTITRYDQTASITVTSPASFDVTRTLASSTVTITTTVSPIVIIDPVQPSFSIDLSEIPIITSPSGFRRRDLEGRQLVSSSAFAPIPAYASACSGASAYRSACSCWGITPSFVTASVPGTTTLTITSLDVDTVTVIGTDVTTTTVRITSSPSFSSSLIFPTASSTTDEISSTQEPSLSETDGPSSSTIVEPSVTSITRPSTTSTDEPSVTATEEPSTTPTDEPSVTATDEPSATETDQPSFTFSDEPSPTSSNEPTVTSSDEPSATSDESSALSSIGPSVTSTVESSARETDEPTLTTSDILPTIDLPSTLITSLVSQTSNEPNSTSFIVEPSSTASPDICTTFGSRFPYSPLPLLTYCSCTYEDPVCAQGFSTNQRSLPPILTIELCANSCDLSSSCVGFSYNAVTLNCVLLDADGFRTTVGSSDWVLVDRRNGSCGRSECELVTSSANP</sequence>
<evidence type="ECO:0000256" key="2">
    <source>
        <dbReference type="SAM" id="SignalP"/>
    </source>
</evidence>
<feature type="domain" description="Apple" evidence="3">
    <location>
        <begin position="412"/>
        <end position="488"/>
    </location>
</feature>
<keyword evidence="2" id="KW-0732">Signal</keyword>
<evidence type="ECO:0000313" key="4">
    <source>
        <dbReference type="EMBL" id="KXH68783.1"/>
    </source>
</evidence>
<dbReference type="InterPro" id="IPR003609">
    <property type="entry name" value="Pan_app"/>
</dbReference>
<reference evidence="4 5" key="1">
    <citation type="submission" date="2014-02" db="EMBL/GenBank/DDBJ databases">
        <title>The genome sequence of Colletotrichum salicis CBS 607.94.</title>
        <authorList>
            <person name="Baroncelli R."/>
            <person name="Thon M.R."/>
        </authorList>
    </citation>
    <scope>NUCLEOTIDE SEQUENCE [LARGE SCALE GENOMIC DNA]</scope>
    <source>
        <strain evidence="4 5">CBS 607.94</strain>
    </source>
</reference>
<feature type="signal peptide" evidence="2">
    <location>
        <begin position="1"/>
        <end position="19"/>
    </location>
</feature>